<evidence type="ECO:0000313" key="2">
    <source>
        <dbReference type="Proteomes" id="UP000324222"/>
    </source>
</evidence>
<name>A0A5B7DCS9_PORTR</name>
<proteinExistence type="predicted"/>
<gene>
    <name evidence="1" type="ORF">E2C01_012090</name>
</gene>
<reference evidence="1 2" key="1">
    <citation type="submission" date="2019-05" db="EMBL/GenBank/DDBJ databases">
        <title>Another draft genome of Portunus trituberculatus and its Hox gene families provides insights of decapod evolution.</title>
        <authorList>
            <person name="Jeong J.-H."/>
            <person name="Song I."/>
            <person name="Kim S."/>
            <person name="Choi T."/>
            <person name="Kim D."/>
            <person name="Ryu S."/>
            <person name="Kim W."/>
        </authorList>
    </citation>
    <scope>NUCLEOTIDE SEQUENCE [LARGE SCALE GENOMIC DNA]</scope>
    <source>
        <tissue evidence="1">Muscle</tissue>
    </source>
</reference>
<dbReference type="EMBL" id="VSRR010000747">
    <property type="protein sequence ID" value="MPC19181.1"/>
    <property type="molecule type" value="Genomic_DNA"/>
</dbReference>
<evidence type="ECO:0000313" key="1">
    <source>
        <dbReference type="EMBL" id="MPC19181.1"/>
    </source>
</evidence>
<organism evidence="1 2">
    <name type="scientific">Portunus trituberculatus</name>
    <name type="common">Swimming crab</name>
    <name type="synonym">Neptunus trituberculatus</name>
    <dbReference type="NCBI Taxonomy" id="210409"/>
    <lineage>
        <taxon>Eukaryota</taxon>
        <taxon>Metazoa</taxon>
        <taxon>Ecdysozoa</taxon>
        <taxon>Arthropoda</taxon>
        <taxon>Crustacea</taxon>
        <taxon>Multicrustacea</taxon>
        <taxon>Malacostraca</taxon>
        <taxon>Eumalacostraca</taxon>
        <taxon>Eucarida</taxon>
        <taxon>Decapoda</taxon>
        <taxon>Pleocyemata</taxon>
        <taxon>Brachyura</taxon>
        <taxon>Eubrachyura</taxon>
        <taxon>Portunoidea</taxon>
        <taxon>Portunidae</taxon>
        <taxon>Portuninae</taxon>
        <taxon>Portunus</taxon>
    </lineage>
</organism>
<sequence length="62" mass="7110">MTGPHYPDKRRNLLQSRGIRTTSPSSVCVVTTGLPWLASRAFTHHTRDDDDVFFFLFLSPFI</sequence>
<protein>
    <submittedName>
        <fullName evidence="1">Uncharacterized protein</fullName>
    </submittedName>
</protein>
<comment type="caution">
    <text evidence="1">The sequence shown here is derived from an EMBL/GenBank/DDBJ whole genome shotgun (WGS) entry which is preliminary data.</text>
</comment>
<dbReference type="Proteomes" id="UP000324222">
    <property type="component" value="Unassembled WGS sequence"/>
</dbReference>
<keyword evidence="2" id="KW-1185">Reference proteome</keyword>
<dbReference type="AlphaFoldDB" id="A0A5B7DCS9"/>
<accession>A0A5B7DCS9</accession>